<dbReference type="HOGENOM" id="CLU_061199_1_0_1"/>
<evidence type="ECO:0000256" key="1">
    <source>
        <dbReference type="SAM" id="Phobius"/>
    </source>
</evidence>
<name>A0A0A1UUL4_9HYPO</name>
<dbReference type="eggNOG" id="ENOG502SJAJ">
    <property type="taxonomic scope" value="Eukaryota"/>
</dbReference>
<keyword evidence="1" id="KW-1133">Transmembrane helix</keyword>
<dbReference type="Pfam" id="PF17784">
    <property type="entry name" value="Sulfotransfer_4"/>
    <property type="match status" value="1"/>
</dbReference>
<dbReference type="SUPFAM" id="SSF52540">
    <property type="entry name" value="P-loop containing nucleoside triphosphate hydrolases"/>
    <property type="match status" value="1"/>
</dbReference>
<accession>A0A0A1UUL4</accession>
<feature type="transmembrane region" description="Helical" evidence="1">
    <location>
        <begin position="256"/>
        <end position="276"/>
    </location>
</feature>
<keyword evidence="1" id="KW-0812">Transmembrane</keyword>
<evidence type="ECO:0000313" key="3">
    <source>
        <dbReference type="Proteomes" id="UP000030151"/>
    </source>
</evidence>
<dbReference type="PANTHER" id="PTHR36978:SF4">
    <property type="entry name" value="P-LOOP CONTAINING NUCLEOSIDE TRIPHOSPHATE HYDROLASE PROTEIN"/>
    <property type="match status" value="1"/>
</dbReference>
<dbReference type="PANTHER" id="PTHR36978">
    <property type="entry name" value="P-LOOP CONTAINING NUCLEOTIDE TRIPHOSPHATE HYDROLASE"/>
    <property type="match status" value="1"/>
</dbReference>
<gene>
    <name evidence="2" type="ORF">X797_005919</name>
</gene>
<dbReference type="Proteomes" id="UP000030151">
    <property type="component" value="Unassembled WGS sequence"/>
</dbReference>
<dbReference type="AlphaFoldDB" id="A0A0A1UUL4"/>
<dbReference type="Gene3D" id="3.40.50.300">
    <property type="entry name" value="P-loop containing nucleotide triphosphate hydrolases"/>
    <property type="match status" value="1"/>
</dbReference>
<reference evidence="2 3" key="1">
    <citation type="submission" date="2014-02" db="EMBL/GenBank/DDBJ databases">
        <title>The genome sequence of the entomopathogenic fungus Metarhizium robertsii ARSEF 2575.</title>
        <authorList>
            <person name="Giuliano Garisto Donzelli B."/>
            <person name="Roe B.A."/>
            <person name="Macmil S.L."/>
            <person name="Krasnoff S.B."/>
            <person name="Gibson D.M."/>
        </authorList>
    </citation>
    <scope>NUCLEOTIDE SEQUENCE [LARGE SCALE GENOMIC DNA]</scope>
    <source>
        <strain evidence="2 3">ARSEF 2575</strain>
    </source>
</reference>
<dbReference type="OrthoDB" id="408152at2759"/>
<evidence type="ECO:0000313" key="2">
    <source>
        <dbReference type="EMBL" id="EXV00905.1"/>
    </source>
</evidence>
<dbReference type="EMBL" id="JELW01000010">
    <property type="protein sequence ID" value="EXV00905.1"/>
    <property type="molecule type" value="Genomic_DNA"/>
</dbReference>
<keyword evidence="1" id="KW-0472">Membrane</keyword>
<comment type="caution">
    <text evidence="2">The sequence shown here is derived from an EMBL/GenBank/DDBJ whole genome shotgun (WGS) entry which is preliminary data.</text>
</comment>
<sequence length="288" mass="32566">MSRTVDKLHQPKTKAQVKVIVATASRTGTRSVYEAMTVLGYKTFHMKECLYEGGVLHMEILAEAIRAQYSPSSGVKRYSRPDFDKWLAEYDCLVEIPYFLGPGLLKAYADDPNIKFILTDRDPDKWVTSVNKTAGEIITKINQFPLNVLQYFNRDLHKFLTLNKVIYGAIADGTVPGDRDNKAAMRRNYISYIEMAKSVLPADRLLFSHLEDGLGWEQICAFLDLPIPDQPFPSPNVQENFRRKVGDWLKPRIQNAMMTLAAVVVPVVGSLVYFGMKYRSAFGLGSEV</sequence>
<dbReference type="InterPro" id="IPR040632">
    <property type="entry name" value="Sulfotransfer_4"/>
</dbReference>
<organism evidence="2 3">
    <name type="scientific">Metarhizium robertsii</name>
    <dbReference type="NCBI Taxonomy" id="568076"/>
    <lineage>
        <taxon>Eukaryota</taxon>
        <taxon>Fungi</taxon>
        <taxon>Dikarya</taxon>
        <taxon>Ascomycota</taxon>
        <taxon>Pezizomycotina</taxon>
        <taxon>Sordariomycetes</taxon>
        <taxon>Hypocreomycetidae</taxon>
        <taxon>Hypocreales</taxon>
        <taxon>Clavicipitaceae</taxon>
        <taxon>Metarhizium</taxon>
    </lineage>
</organism>
<dbReference type="InterPro" id="IPR027417">
    <property type="entry name" value="P-loop_NTPase"/>
</dbReference>
<proteinExistence type="predicted"/>
<protein>
    <recommendedName>
        <fullName evidence="4">P-loop containing nucleoside triphosphate hydrolase protein</fullName>
    </recommendedName>
</protein>
<evidence type="ECO:0008006" key="4">
    <source>
        <dbReference type="Google" id="ProtNLM"/>
    </source>
</evidence>